<dbReference type="PANTHER" id="PTHR24171:SF8">
    <property type="entry name" value="BRCA1-ASSOCIATED RING DOMAIN PROTEIN 1"/>
    <property type="match status" value="1"/>
</dbReference>
<evidence type="ECO:0000256" key="4">
    <source>
        <dbReference type="SAM" id="Phobius"/>
    </source>
</evidence>
<feature type="transmembrane region" description="Helical" evidence="4">
    <location>
        <begin position="47"/>
        <end position="65"/>
    </location>
</feature>
<evidence type="ECO:0000313" key="5">
    <source>
        <dbReference type="EMBL" id="UOQ66897.1"/>
    </source>
</evidence>
<keyword evidence="1" id="KW-0677">Repeat</keyword>
<gene>
    <name evidence="5" type="ORF">MUN86_02990</name>
</gene>
<keyword evidence="4" id="KW-0472">Membrane</keyword>
<dbReference type="EMBL" id="CP095061">
    <property type="protein sequence ID" value="UOQ66897.1"/>
    <property type="molecule type" value="Genomic_DNA"/>
</dbReference>
<dbReference type="PROSITE" id="PS50297">
    <property type="entry name" value="ANK_REP_REGION"/>
    <property type="match status" value="2"/>
</dbReference>
<dbReference type="InterPro" id="IPR002110">
    <property type="entry name" value="Ankyrin_rpt"/>
</dbReference>
<evidence type="ECO:0000313" key="6">
    <source>
        <dbReference type="Proteomes" id="UP000830401"/>
    </source>
</evidence>
<dbReference type="Pfam" id="PF00023">
    <property type="entry name" value="Ank"/>
    <property type="match status" value="1"/>
</dbReference>
<feature type="repeat" description="ANK" evidence="3">
    <location>
        <begin position="97"/>
        <end position="129"/>
    </location>
</feature>
<name>A0ABY4G7L9_9BACT</name>
<sequence>MGYLVGTVGAVVALCYFAAHPVTYVFWFAGFLSVLALAVAQHTKIGALALAATGLCLLLFPWLVLRYTSLQPSIEAGSAAHVHLLLLCGANPNELRQHDTPLIAAVRGCRADIVEELLRHGADPNGRSSAFMNSTPALFDAARMQCPMSMVGLLLRYGADPNQRNNGGETALFHAIRFGELENTRQLLQAGARINAKSKTGETPLDVARQVNYQALETLLRAPTAP</sequence>
<protein>
    <submittedName>
        <fullName evidence="5">Ankyrin repeat domain-containing protein</fullName>
    </submittedName>
</protein>
<keyword evidence="4" id="KW-1133">Transmembrane helix</keyword>
<evidence type="ECO:0000256" key="3">
    <source>
        <dbReference type="PROSITE-ProRule" id="PRU00023"/>
    </source>
</evidence>
<dbReference type="SMART" id="SM00248">
    <property type="entry name" value="ANK"/>
    <property type="match status" value="4"/>
</dbReference>
<keyword evidence="2 3" id="KW-0040">ANK repeat</keyword>
<dbReference type="Proteomes" id="UP000830401">
    <property type="component" value="Chromosome"/>
</dbReference>
<dbReference type="SUPFAM" id="SSF48403">
    <property type="entry name" value="Ankyrin repeat"/>
    <property type="match status" value="1"/>
</dbReference>
<proteinExistence type="predicted"/>
<dbReference type="PROSITE" id="PS50088">
    <property type="entry name" value="ANK_REPEAT"/>
    <property type="match status" value="2"/>
</dbReference>
<dbReference type="Gene3D" id="1.25.40.20">
    <property type="entry name" value="Ankyrin repeat-containing domain"/>
    <property type="match status" value="2"/>
</dbReference>
<evidence type="ECO:0000256" key="2">
    <source>
        <dbReference type="ARBA" id="ARBA00023043"/>
    </source>
</evidence>
<evidence type="ECO:0000256" key="1">
    <source>
        <dbReference type="ARBA" id="ARBA00022737"/>
    </source>
</evidence>
<accession>A0ABY4G7L9</accession>
<reference evidence="5" key="1">
    <citation type="submission" date="2022-04" db="EMBL/GenBank/DDBJ databases">
        <title>Hymenobacter sp. isolated from the air.</title>
        <authorList>
            <person name="Won M."/>
            <person name="Lee C.-M."/>
            <person name="Woen H.-Y."/>
            <person name="Kwon S.-W."/>
        </authorList>
    </citation>
    <scope>NUCLEOTIDE SEQUENCE</scope>
    <source>
        <strain evidence="5">5420S-77</strain>
    </source>
</reference>
<dbReference type="Pfam" id="PF12796">
    <property type="entry name" value="Ank_2"/>
    <property type="match status" value="1"/>
</dbReference>
<feature type="repeat" description="ANK" evidence="3">
    <location>
        <begin position="167"/>
        <end position="199"/>
    </location>
</feature>
<dbReference type="PANTHER" id="PTHR24171">
    <property type="entry name" value="ANKYRIN REPEAT DOMAIN-CONTAINING PROTEIN 39-RELATED"/>
    <property type="match status" value="1"/>
</dbReference>
<keyword evidence="6" id="KW-1185">Reference proteome</keyword>
<keyword evidence="4" id="KW-0812">Transmembrane</keyword>
<dbReference type="InterPro" id="IPR036770">
    <property type="entry name" value="Ankyrin_rpt-contain_sf"/>
</dbReference>
<organism evidence="5 6">
    <name type="scientific">Hymenobacter volaticus</name>
    <dbReference type="NCBI Taxonomy" id="2932254"/>
    <lineage>
        <taxon>Bacteria</taxon>
        <taxon>Pseudomonadati</taxon>
        <taxon>Bacteroidota</taxon>
        <taxon>Cytophagia</taxon>
        <taxon>Cytophagales</taxon>
        <taxon>Hymenobacteraceae</taxon>
        <taxon>Hymenobacter</taxon>
    </lineage>
</organism>